<dbReference type="Proteomes" id="UP000574931">
    <property type="component" value="Unassembled WGS sequence"/>
</dbReference>
<evidence type="ECO:0000313" key="1">
    <source>
        <dbReference type="EMBL" id="NNU59767.1"/>
    </source>
</evidence>
<dbReference type="RefSeq" id="WP_171317614.1">
    <property type="nucleotide sequence ID" value="NZ_JABFCY010000002.1"/>
</dbReference>
<proteinExistence type="predicted"/>
<evidence type="ECO:0000313" key="2">
    <source>
        <dbReference type="Proteomes" id="UP000574931"/>
    </source>
</evidence>
<protein>
    <submittedName>
        <fullName evidence="1">Uncharacterized protein</fullName>
    </submittedName>
</protein>
<comment type="caution">
    <text evidence="1">The sequence shown here is derived from an EMBL/GenBank/DDBJ whole genome shotgun (WGS) entry which is preliminary data.</text>
</comment>
<keyword evidence="2" id="KW-1185">Reference proteome</keyword>
<dbReference type="AlphaFoldDB" id="A0A849KJF9"/>
<organism evidence="1 2">
    <name type="scientific">Ochrobactrum soli</name>
    <dbReference type="NCBI Taxonomy" id="2448455"/>
    <lineage>
        <taxon>Bacteria</taxon>
        <taxon>Pseudomonadati</taxon>
        <taxon>Pseudomonadota</taxon>
        <taxon>Alphaproteobacteria</taxon>
        <taxon>Hyphomicrobiales</taxon>
        <taxon>Brucellaceae</taxon>
        <taxon>Brucella/Ochrobactrum group</taxon>
        <taxon>Ochrobactrum</taxon>
    </lineage>
</organism>
<sequence length="256" mass="28135">MAKFKVGDRVKILQHDPLGGYRVGDIFTVTGIDGAYVEFIDNDGDERSRDEDEFVPAAETTGKPDFKVGDRVVALKDSAYSIKKGSISTVIRVDGDHISIRKENGEADGWFAEYFALAPLTIETGKFYRTRDGRKVGPMRWVRPRLGKFCFVDETDAAWAVDGAFDIGGNPSERDLIAEWVDDPASNDNAPATKPAIVALIENGQPKPSEKPKVHISEESATDEAERLAVKYPGQKFGVFVLADSRIADVVIRRAA</sequence>
<name>A0A849KJF9_9HYPH</name>
<accession>A0A849KJF9</accession>
<reference evidence="1 2" key="1">
    <citation type="submission" date="2020-05" db="EMBL/GenBank/DDBJ databases">
        <title>Draft Genome Sequence of Ochrobactrum soli Isolated from Stable Fly Gut.</title>
        <authorList>
            <person name="Pileggi M.T."/>
            <person name="Vazhakkala L.J."/>
            <person name="Wong C.N."/>
        </authorList>
    </citation>
    <scope>NUCLEOTIDE SEQUENCE [LARGE SCALE GENOMIC DNA]</scope>
    <source>
        <strain evidence="1 2">MTP-C0764</strain>
    </source>
</reference>
<dbReference type="EMBL" id="JABFCY010000002">
    <property type="protein sequence ID" value="NNU59767.1"/>
    <property type="molecule type" value="Genomic_DNA"/>
</dbReference>
<gene>
    <name evidence="1" type="ORF">HKX02_05780</name>
</gene>